<dbReference type="AlphaFoldDB" id="A0A8D8ZCN7"/>
<organism evidence="1">
    <name type="scientific">Cacopsylla melanoneura</name>
    <dbReference type="NCBI Taxonomy" id="428564"/>
    <lineage>
        <taxon>Eukaryota</taxon>
        <taxon>Metazoa</taxon>
        <taxon>Ecdysozoa</taxon>
        <taxon>Arthropoda</taxon>
        <taxon>Hexapoda</taxon>
        <taxon>Insecta</taxon>
        <taxon>Pterygota</taxon>
        <taxon>Neoptera</taxon>
        <taxon>Paraneoptera</taxon>
        <taxon>Hemiptera</taxon>
        <taxon>Sternorrhyncha</taxon>
        <taxon>Psylloidea</taxon>
        <taxon>Psyllidae</taxon>
        <taxon>Psyllinae</taxon>
        <taxon>Cacopsylla</taxon>
    </lineage>
</organism>
<proteinExistence type="predicted"/>
<dbReference type="EMBL" id="HBUF01479214">
    <property type="protein sequence ID" value="CAG6744932.1"/>
    <property type="molecule type" value="Transcribed_RNA"/>
</dbReference>
<reference evidence="1" key="1">
    <citation type="submission" date="2021-05" db="EMBL/GenBank/DDBJ databases">
        <authorList>
            <person name="Alioto T."/>
            <person name="Alioto T."/>
            <person name="Gomez Garrido J."/>
        </authorList>
    </citation>
    <scope>NUCLEOTIDE SEQUENCE</scope>
</reference>
<evidence type="ECO:0000313" key="1">
    <source>
        <dbReference type="EMBL" id="CAG6744932.1"/>
    </source>
</evidence>
<protein>
    <submittedName>
        <fullName evidence="1">Uncharacterized protein</fullName>
    </submittedName>
</protein>
<name>A0A8D8ZCN7_9HEMI</name>
<accession>A0A8D8ZCN7</accession>
<sequence>MLLKIIKLGQSAASVGSRNFLYHLSINLFWIQILSANVFDNISSVSFAKVSCKVFLAIFFFVYADKSGDFFLNKKRKKCENLRTEFVKTQFSNRNGVFVLERKYIVFSEE</sequence>